<sequence>MLSDREFKQFAKLIYERTGIWFEDNKRAFLLRRIRERMNSLGMADIDEYYQQLYFINNEKEWQELVNRLTINETYFFRDFPQLAVFAEEVLPQVVKVREASGQLNLRLWSAACSTGEEPYTLAIILKEMLPKPALWDIDILASDINTRVLDHALRGNYDDRSVRDVPPEYLNRYFIRSLQGYTVKPEIKTMVNFRSLNLLDSTAIREQGEFDFIFCRNVLIYFDDHSRQKVVEDLYRALRRGGYIFLGYSESVSRINAKFRAARVADHVVYYKP</sequence>
<gene>
    <name evidence="7" type="ORF">SAMN05660235_01049</name>
</gene>
<reference evidence="8" key="1">
    <citation type="submission" date="2016-10" db="EMBL/GenBank/DDBJ databases">
        <authorList>
            <person name="Varghese N."/>
            <person name="Submissions S."/>
        </authorList>
    </citation>
    <scope>NUCLEOTIDE SEQUENCE [LARGE SCALE GENOMIC DNA]</scope>
    <source>
        <strain evidence="8">DSM 23256</strain>
    </source>
</reference>
<dbReference type="Gene3D" id="1.10.155.10">
    <property type="entry name" value="Chemotaxis receptor methyltransferase CheR, N-terminal domain"/>
    <property type="match status" value="1"/>
</dbReference>
<accession>A0A1G7JU08</accession>
<dbReference type="InterPro" id="IPR050903">
    <property type="entry name" value="Bact_Chemotaxis_MeTrfase"/>
</dbReference>
<dbReference type="EC" id="2.1.1.80" evidence="2"/>
<dbReference type="InterPro" id="IPR022642">
    <property type="entry name" value="CheR_C"/>
</dbReference>
<dbReference type="CDD" id="cd02440">
    <property type="entry name" value="AdoMet_MTases"/>
    <property type="match status" value="1"/>
</dbReference>
<dbReference type="GO" id="GO:0032259">
    <property type="term" value="P:methylation"/>
    <property type="evidence" value="ECO:0007669"/>
    <property type="project" value="UniProtKB-KW"/>
</dbReference>
<dbReference type="PRINTS" id="PR00996">
    <property type="entry name" value="CHERMTFRASE"/>
</dbReference>
<dbReference type="InterPro" id="IPR029063">
    <property type="entry name" value="SAM-dependent_MTases_sf"/>
</dbReference>
<dbReference type="Pfam" id="PF03705">
    <property type="entry name" value="CheR_N"/>
    <property type="match status" value="1"/>
</dbReference>
<dbReference type="SMART" id="SM00138">
    <property type="entry name" value="MeTrc"/>
    <property type="match status" value="1"/>
</dbReference>
<evidence type="ECO:0000259" key="6">
    <source>
        <dbReference type="PROSITE" id="PS50123"/>
    </source>
</evidence>
<organism evidence="7 8">
    <name type="scientific">Sporolituus thermophilus DSM 23256</name>
    <dbReference type="NCBI Taxonomy" id="1123285"/>
    <lineage>
        <taxon>Bacteria</taxon>
        <taxon>Bacillati</taxon>
        <taxon>Bacillota</taxon>
        <taxon>Negativicutes</taxon>
        <taxon>Selenomonadales</taxon>
        <taxon>Sporomusaceae</taxon>
        <taxon>Sporolituus</taxon>
    </lineage>
</organism>
<feature type="domain" description="CheR-type methyltransferase" evidence="6">
    <location>
        <begin position="1"/>
        <end position="274"/>
    </location>
</feature>
<name>A0A1G7JU08_9FIRM</name>
<protein>
    <recommendedName>
        <fullName evidence="2">protein-glutamate O-methyltransferase</fullName>
        <ecNumber evidence="2">2.1.1.80</ecNumber>
    </recommendedName>
</protein>
<dbReference type="GO" id="GO:0008983">
    <property type="term" value="F:protein-glutamate O-methyltransferase activity"/>
    <property type="evidence" value="ECO:0007669"/>
    <property type="project" value="UniProtKB-EC"/>
</dbReference>
<evidence type="ECO:0000256" key="1">
    <source>
        <dbReference type="ARBA" id="ARBA00001541"/>
    </source>
</evidence>
<dbReference type="RefSeq" id="WP_093688786.1">
    <property type="nucleotide sequence ID" value="NZ_FNBU01000006.1"/>
</dbReference>
<dbReference type="PANTHER" id="PTHR24422">
    <property type="entry name" value="CHEMOTAXIS PROTEIN METHYLTRANSFERASE"/>
    <property type="match status" value="1"/>
</dbReference>
<evidence type="ECO:0000256" key="5">
    <source>
        <dbReference type="ARBA" id="ARBA00022691"/>
    </source>
</evidence>
<dbReference type="EMBL" id="FNBU01000006">
    <property type="protein sequence ID" value="SDF28345.1"/>
    <property type="molecule type" value="Genomic_DNA"/>
</dbReference>
<keyword evidence="5" id="KW-0949">S-adenosyl-L-methionine</keyword>
<evidence type="ECO:0000256" key="3">
    <source>
        <dbReference type="ARBA" id="ARBA00022603"/>
    </source>
</evidence>
<proteinExistence type="predicted"/>
<dbReference type="PIRSF" id="PIRSF000410">
    <property type="entry name" value="CheR"/>
    <property type="match status" value="1"/>
</dbReference>
<evidence type="ECO:0000256" key="2">
    <source>
        <dbReference type="ARBA" id="ARBA00012534"/>
    </source>
</evidence>
<dbReference type="Gene3D" id="3.40.50.150">
    <property type="entry name" value="Vaccinia Virus protein VP39"/>
    <property type="match status" value="1"/>
</dbReference>
<dbReference type="Proteomes" id="UP000243333">
    <property type="component" value="Unassembled WGS sequence"/>
</dbReference>
<keyword evidence="4 7" id="KW-0808">Transferase</keyword>
<evidence type="ECO:0000313" key="8">
    <source>
        <dbReference type="Proteomes" id="UP000243333"/>
    </source>
</evidence>
<dbReference type="InterPro" id="IPR022641">
    <property type="entry name" value="CheR_N"/>
</dbReference>
<dbReference type="Pfam" id="PF01739">
    <property type="entry name" value="CheR"/>
    <property type="match status" value="1"/>
</dbReference>
<dbReference type="SUPFAM" id="SSF47757">
    <property type="entry name" value="Chemotaxis receptor methyltransferase CheR, N-terminal domain"/>
    <property type="match status" value="1"/>
</dbReference>
<dbReference type="PANTHER" id="PTHR24422:SF10">
    <property type="entry name" value="CHEMOTAXIS PROTEIN METHYLTRANSFERASE 2"/>
    <property type="match status" value="1"/>
</dbReference>
<keyword evidence="8" id="KW-1185">Reference proteome</keyword>
<dbReference type="OrthoDB" id="9816309at2"/>
<evidence type="ECO:0000313" key="7">
    <source>
        <dbReference type="EMBL" id="SDF28345.1"/>
    </source>
</evidence>
<dbReference type="STRING" id="1123285.SAMN05660235_01049"/>
<dbReference type="InterPro" id="IPR036804">
    <property type="entry name" value="CheR_N_sf"/>
</dbReference>
<keyword evidence="3 7" id="KW-0489">Methyltransferase</keyword>
<dbReference type="PROSITE" id="PS50123">
    <property type="entry name" value="CHER"/>
    <property type="match status" value="1"/>
</dbReference>
<dbReference type="AlphaFoldDB" id="A0A1G7JU08"/>
<dbReference type="SUPFAM" id="SSF53335">
    <property type="entry name" value="S-adenosyl-L-methionine-dependent methyltransferases"/>
    <property type="match status" value="1"/>
</dbReference>
<comment type="catalytic activity">
    <reaction evidence="1">
        <text>L-glutamyl-[protein] + S-adenosyl-L-methionine = [protein]-L-glutamate 5-O-methyl ester + S-adenosyl-L-homocysteine</text>
        <dbReference type="Rhea" id="RHEA:24452"/>
        <dbReference type="Rhea" id="RHEA-COMP:10208"/>
        <dbReference type="Rhea" id="RHEA-COMP:10311"/>
        <dbReference type="ChEBI" id="CHEBI:29973"/>
        <dbReference type="ChEBI" id="CHEBI:57856"/>
        <dbReference type="ChEBI" id="CHEBI:59789"/>
        <dbReference type="ChEBI" id="CHEBI:82795"/>
        <dbReference type="EC" id="2.1.1.80"/>
    </reaction>
</comment>
<dbReference type="InterPro" id="IPR026024">
    <property type="entry name" value="Chemotaxis_MeTrfase_CheR"/>
</dbReference>
<evidence type="ECO:0000256" key="4">
    <source>
        <dbReference type="ARBA" id="ARBA00022679"/>
    </source>
</evidence>
<dbReference type="InterPro" id="IPR000780">
    <property type="entry name" value="CheR_MeTrfase"/>
</dbReference>